<gene>
    <name evidence="1" type="ORF">DYB26_010064</name>
    <name evidence="2" type="ORF">DYB28_011584</name>
</gene>
<name>A0A3L6VBG0_APHAT</name>
<dbReference type="InterPro" id="IPR039261">
    <property type="entry name" value="FNR_nucleotide-bd"/>
</dbReference>
<dbReference type="Proteomes" id="UP000286510">
    <property type="component" value="Unassembled WGS sequence"/>
</dbReference>
<dbReference type="AlphaFoldDB" id="A0A3L6VBG0"/>
<protein>
    <recommendedName>
        <fullName evidence="5">Oxidoreductase FAD/NAD(P)-binding domain-containing protein</fullName>
    </recommendedName>
</protein>
<evidence type="ECO:0008006" key="5">
    <source>
        <dbReference type="Google" id="ProtNLM"/>
    </source>
</evidence>
<dbReference type="Gene3D" id="3.40.50.80">
    <property type="entry name" value="Nucleotide-binding domain of ferredoxin-NADP reductase (FNR) module"/>
    <property type="match status" value="1"/>
</dbReference>
<evidence type="ECO:0000313" key="1">
    <source>
        <dbReference type="EMBL" id="RHZ26457.1"/>
    </source>
</evidence>
<feature type="non-terminal residue" evidence="1">
    <location>
        <position position="1"/>
    </location>
</feature>
<accession>A0A3L6VBG0</accession>
<evidence type="ECO:0000313" key="2">
    <source>
        <dbReference type="EMBL" id="RLO06043.1"/>
    </source>
</evidence>
<dbReference type="EMBL" id="QUTF01011883">
    <property type="protein sequence ID" value="RHZ26457.1"/>
    <property type="molecule type" value="Genomic_DNA"/>
</dbReference>
<proteinExistence type="predicted"/>
<dbReference type="VEuPathDB" id="FungiDB:H257_12922"/>
<reference evidence="2 3" key="1">
    <citation type="journal article" date="2018" name="J. Invertebr. Pathol.">
        <title>New genotyping method for the causative agent of crayfish plague (Aphanomyces astaci) based on whole genome data.</title>
        <authorList>
            <person name="Minardi D."/>
            <person name="Studholme D.J."/>
            <person name="van der Giezen M."/>
            <person name="Pretto T."/>
            <person name="Oidtmann B."/>
        </authorList>
    </citation>
    <scope>NUCLEOTIDE SEQUENCE [LARGE SCALE GENOMIC DNA]</scope>
    <source>
        <strain evidence="2 3">KB13</strain>
    </source>
</reference>
<reference evidence="1 4" key="2">
    <citation type="submission" date="2018-08" db="EMBL/GenBank/DDBJ databases">
        <title>Aphanomyces genome sequencing and annotation.</title>
        <authorList>
            <person name="Minardi D."/>
            <person name="Oidtmann B."/>
            <person name="Van Der Giezen M."/>
            <person name="Studholme D.J."/>
        </authorList>
    </citation>
    <scope>NUCLEOTIDE SEQUENCE [LARGE SCALE GENOMIC DNA]</scope>
    <source>
        <strain evidence="1 4">FDL457</strain>
    </source>
</reference>
<dbReference type="Proteomes" id="UP000275652">
    <property type="component" value="Unassembled WGS sequence"/>
</dbReference>
<dbReference type="SUPFAM" id="SSF52343">
    <property type="entry name" value="Ferredoxin reductase-like, C-terminal NADP-linked domain"/>
    <property type="match status" value="1"/>
</dbReference>
<sequence>ISYGIGAAPFVAMMQGLHSVKDSYRGRVVALQCAPTFDDIAAFQSRQGDLNAWDQCSIHYASKVTAETFLEIAPNSLDHVDIIVNGPKDFVTAVAKVYVAAGGRKLIRVYGFDNPRHRR</sequence>
<dbReference type="EMBL" id="QUTI01025800">
    <property type="protein sequence ID" value="RLO06043.1"/>
    <property type="molecule type" value="Genomic_DNA"/>
</dbReference>
<evidence type="ECO:0000313" key="4">
    <source>
        <dbReference type="Proteomes" id="UP000286510"/>
    </source>
</evidence>
<organism evidence="1 4">
    <name type="scientific">Aphanomyces astaci</name>
    <name type="common">Crayfish plague agent</name>
    <dbReference type="NCBI Taxonomy" id="112090"/>
    <lineage>
        <taxon>Eukaryota</taxon>
        <taxon>Sar</taxon>
        <taxon>Stramenopiles</taxon>
        <taxon>Oomycota</taxon>
        <taxon>Saprolegniomycetes</taxon>
        <taxon>Saprolegniales</taxon>
        <taxon>Verrucalvaceae</taxon>
        <taxon>Aphanomyces</taxon>
    </lineage>
</organism>
<comment type="caution">
    <text evidence="1">The sequence shown here is derived from an EMBL/GenBank/DDBJ whole genome shotgun (WGS) entry which is preliminary data.</text>
</comment>
<evidence type="ECO:0000313" key="3">
    <source>
        <dbReference type="Proteomes" id="UP000275652"/>
    </source>
</evidence>